<organism evidence="1 2">
    <name type="scientific">Ensete ventricosum</name>
    <name type="common">Abyssinian banana</name>
    <name type="synonym">Musa ensete</name>
    <dbReference type="NCBI Taxonomy" id="4639"/>
    <lineage>
        <taxon>Eukaryota</taxon>
        <taxon>Viridiplantae</taxon>
        <taxon>Streptophyta</taxon>
        <taxon>Embryophyta</taxon>
        <taxon>Tracheophyta</taxon>
        <taxon>Spermatophyta</taxon>
        <taxon>Magnoliopsida</taxon>
        <taxon>Liliopsida</taxon>
        <taxon>Zingiberales</taxon>
        <taxon>Musaceae</taxon>
        <taxon>Ensete</taxon>
    </lineage>
</organism>
<gene>
    <name evidence="1" type="ORF">B296_00016398</name>
</gene>
<proteinExistence type="predicted"/>
<dbReference type="AlphaFoldDB" id="A0A427B638"/>
<evidence type="ECO:0000313" key="2">
    <source>
        <dbReference type="Proteomes" id="UP000287651"/>
    </source>
</evidence>
<evidence type="ECO:0000313" key="1">
    <source>
        <dbReference type="EMBL" id="RRT83951.1"/>
    </source>
</evidence>
<dbReference type="PANTHER" id="PTHR47125">
    <property type="entry name" value="ADENINE NUCLEOTIDE ALPHA HYDROLASES-LIKE SUPERFAMILY PROTEIN"/>
    <property type="match status" value="1"/>
</dbReference>
<reference evidence="1 2" key="1">
    <citation type="journal article" date="2014" name="Agronomy (Basel)">
        <title>A Draft Genome Sequence for Ensete ventricosum, the Drought-Tolerant Tree Against Hunger.</title>
        <authorList>
            <person name="Harrison J."/>
            <person name="Moore K.A."/>
            <person name="Paszkiewicz K."/>
            <person name="Jones T."/>
            <person name="Grant M."/>
            <person name="Ambacheew D."/>
            <person name="Muzemil S."/>
            <person name="Studholme D.J."/>
        </authorList>
    </citation>
    <scope>NUCLEOTIDE SEQUENCE [LARGE SCALE GENOMIC DNA]</scope>
</reference>
<sequence>MGDKSGRREMSSTPENVVVVAVRAEREISKTALAWALTHVVRPGDVVTLLAVLADREATGKAGAASSSP</sequence>
<dbReference type="Proteomes" id="UP000287651">
    <property type="component" value="Unassembled WGS sequence"/>
</dbReference>
<comment type="caution">
    <text evidence="1">The sequence shown here is derived from an EMBL/GenBank/DDBJ whole genome shotgun (WGS) entry which is preliminary data.</text>
</comment>
<accession>A0A427B638</accession>
<protein>
    <recommendedName>
        <fullName evidence="3">UspA domain-containing protein</fullName>
    </recommendedName>
</protein>
<evidence type="ECO:0008006" key="3">
    <source>
        <dbReference type="Google" id="ProtNLM"/>
    </source>
</evidence>
<dbReference type="EMBL" id="AMZH03000402">
    <property type="protein sequence ID" value="RRT83951.1"/>
    <property type="molecule type" value="Genomic_DNA"/>
</dbReference>
<dbReference type="PANTHER" id="PTHR47125:SF2">
    <property type="entry name" value="ADENINE NUCLEOTIDE ALPHA HYDROLASES-LIKE SUPERFAMILY PROTEIN"/>
    <property type="match status" value="1"/>
</dbReference>
<feature type="non-terminal residue" evidence="1">
    <location>
        <position position="69"/>
    </location>
</feature>
<name>A0A427B638_ENSVE</name>